<dbReference type="EMBL" id="CAKXYY010000003">
    <property type="protein sequence ID" value="CAH2351439.1"/>
    <property type="molecule type" value="Genomic_DNA"/>
</dbReference>
<keyword evidence="1" id="KW-0175">Coiled coil</keyword>
<dbReference type="Proteomes" id="UP000837801">
    <property type="component" value="Unassembled WGS sequence"/>
</dbReference>
<sequence length="332" mass="37215">MDFTSETNLLGHKLMSDISLDSTSVMSNATTSGGGSSFDTTPNIANIWSAASMNQSHSLASSNFTLNTPSFILSQEQSYNSPFTRNSSISRKGSMNVNAPSYVPVGSSTGNYMADSTFNNGSIDNKNYTYQHPQPQNNHLIQYSRMQLDNFPTSRQQENMDSMPKVMKIDNVSGSDEHEMLKQHAQTLQLDLDLRNQMIESLVEQISASSTDRVEDSRDGSIRIPNNYLQLFETLNKKYKEKSEELEQTKERLESIVTAISMNSQRARTFNGYYDEEEISHKIISKLSALDTENENLLKIISSSNKSSLIIEIGLLRDENNKLKGIISENTK</sequence>
<comment type="caution">
    <text evidence="2">The sequence shown here is derived from an EMBL/GenBank/DDBJ whole genome shotgun (WGS) entry which is preliminary data.</text>
</comment>
<evidence type="ECO:0000313" key="3">
    <source>
        <dbReference type="Proteomes" id="UP000837801"/>
    </source>
</evidence>
<name>A0A9P0VXE2_9ASCO</name>
<evidence type="ECO:0000256" key="1">
    <source>
        <dbReference type="SAM" id="Coils"/>
    </source>
</evidence>
<accession>A0A9P0VXE2</accession>
<proteinExistence type="predicted"/>
<reference evidence="2" key="1">
    <citation type="submission" date="2022-03" db="EMBL/GenBank/DDBJ databases">
        <authorList>
            <person name="Legras J.-L."/>
            <person name="Devillers H."/>
            <person name="Grondin C."/>
        </authorList>
    </citation>
    <scope>NUCLEOTIDE SEQUENCE</scope>
    <source>
        <strain evidence="2">CLIB 1423</strain>
    </source>
</reference>
<protein>
    <submittedName>
        <fullName evidence="2">Uncharacterized protein</fullName>
    </submittedName>
</protein>
<dbReference type="OrthoDB" id="21221at2759"/>
<evidence type="ECO:0000313" key="2">
    <source>
        <dbReference type="EMBL" id="CAH2351439.1"/>
    </source>
</evidence>
<dbReference type="AlphaFoldDB" id="A0A9P0VXE2"/>
<organism evidence="2 3">
    <name type="scientific">[Candida] railenensis</name>
    <dbReference type="NCBI Taxonomy" id="45579"/>
    <lineage>
        <taxon>Eukaryota</taxon>
        <taxon>Fungi</taxon>
        <taxon>Dikarya</taxon>
        <taxon>Ascomycota</taxon>
        <taxon>Saccharomycotina</taxon>
        <taxon>Pichiomycetes</taxon>
        <taxon>Debaryomycetaceae</taxon>
        <taxon>Kurtzmaniella</taxon>
    </lineage>
</organism>
<feature type="coiled-coil region" evidence="1">
    <location>
        <begin position="229"/>
        <end position="259"/>
    </location>
</feature>
<gene>
    <name evidence="2" type="ORF">CLIB1423_03S06326</name>
</gene>
<keyword evidence="3" id="KW-1185">Reference proteome</keyword>